<dbReference type="PIRSF" id="PIRSF028431">
    <property type="entry name" value="UCP028431"/>
    <property type="match status" value="1"/>
</dbReference>
<evidence type="ECO:0000313" key="2">
    <source>
        <dbReference type="EMBL" id="MBB4098326.1"/>
    </source>
</evidence>
<keyword evidence="3" id="KW-1185">Reference proteome</keyword>
<dbReference type="EMBL" id="JACIEH010000002">
    <property type="protein sequence ID" value="MBB4098326.1"/>
    <property type="molecule type" value="Genomic_DNA"/>
</dbReference>
<name>A0A7W6JTN5_9SPHN</name>
<evidence type="ECO:0000259" key="1">
    <source>
        <dbReference type="Pfam" id="PF10091"/>
    </source>
</evidence>
<dbReference type="InterPro" id="IPR006311">
    <property type="entry name" value="TAT_signal"/>
</dbReference>
<reference evidence="2 3" key="1">
    <citation type="submission" date="2020-08" db="EMBL/GenBank/DDBJ databases">
        <title>Genomic Encyclopedia of Type Strains, Phase IV (KMG-IV): sequencing the most valuable type-strain genomes for metagenomic binning, comparative biology and taxonomic classification.</title>
        <authorList>
            <person name="Goeker M."/>
        </authorList>
    </citation>
    <scope>NUCLEOTIDE SEQUENCE [LARGE SCALE GENOMIC DNA]</scope>
    <source>
        <strain evidence="2 3">DSM 101806</strain>
    </source>
</reference>
<dbReference type="PROSITE" id="PS51318">
    <property type="entry name" value="TAT"/>
    <property type="match status" value="1"/>
</dbReference>
<dbReference type="InterPro" id="IPR019282">
    <property type="entry name" value="Glycoamylase-like_cons_dom"/>
</dbReference>
<evidence type="ECO:0000313" key="3">
    <source>
        <dbReference type="Proteomes" id="UP000557392"/>
    </source>
</evidence>
<accession>A0A7W6JTN5</accession>
<dbReference type="Gene3D" id="1.50.10.140">
    <property type="match status" value="1"/>
</dbReference>
<protein>
    <recommendedName>
        <fullName evidence="1">Glycoamylase-like domain-containing protein</fullName>
    </recommendedName>
</protein>
<dbReference type="RefSeq" id="WP_183997036.1">
    <property type="nucleotide sequence ID" value="NZ_JACIEH010000002.1"/>
</dbReference>
<dbReference type="Proteomes" id="UP000557392">
    <property type="component" value="Unassembled WGS sequence"/>
</dbReference>
<organism evidence="2 3">
    <name type="scientific">Sphingomonas kyeonggiensis</name>
    <dbReference type="NCBI Taxonomy" id="1268553"/>
    <lineage>
        <taxon>Bacteria</taxon>
        <taxon>Pseudomonadati</taxon>
        <taxon>Pseudomonadota</taxon>
        <taxon>Alphaproteobacteria</taxon>
        <taxon>Sphingomonadales</taxon>
        <taxon>Sphingomonadaceae</taxon>
        <taxon>Sphingomonas</taxon>
    </lineage>
</organism>
<dbReference type="InterPro" id="IPR016883">
    <property type="entry name" value="UCP028431"/>
</dbReference>
<feature type="domain" description="Glycoamylase-like" evidence="1">
    <location>
        <begin position="213"/>
        <end position="459"/>
    </location>
</feature>
<comment type="caution">
    <text evidence="2">The sequence shown here is derived from an EMBL/GenBank/DDBJ whole genome shotgun (WGS) entry which is preliminary data.</text>
</comment>
<sequence length="478" mass="53641">MIDRRALLSQSSALLAATALPGAAAAQSRKAAGVRTLPAFYEDIEYRTFRWFWETARRDNGLVPDRYPSPSFCSIASVGFALTAYPIGVERGWITRAEARDLTLTTLRFFWEAPQGPEPSGKIGHAGFYYHFIDMISGERFGKTELSSVDTTLLLMGVLFAGQYYDRADAKEREIRDLAQKLYARADWNFFRSDGRKAVSMGWHPERGLIPSSWTGYNEGMFVYILGLGAPVHALPADSWDVWTAPYPRCWRGEGPTRHLAFAPLFGHQYSECWIDFRGIRDKVMREAGMDYFENSRRATYASRAYCIANPQGWDGWSKDIWGLTACDGPGDFKLEFKGKPTEFFSYSARGPLGQPDGRDDGTLAPTAALGSLPFAPEIVIPAAEAMRREHGDRLYGKYGFYDSFNPSFRWTDKQLSNGRVDPSRGWYDTDHIGIDQGPILLQAANYRNDFVWKRMQGCAPVRKGLKAAGFTGGWLGA</sequence>
<gene>
    <name evidence="2" type="ORF">GGR46_001890</name>
</gene>
<dbReference type="Pfam" id="PF10091">
    <property type="entry name" value="Glycoamylase"/>
    <property type="match status" value="1"/>
</dbReference>
<proteinExistence type="predicted"/>
<dbReference type="AlphaFoldDB" id="A0A7W6JTN5"/>